<dbReference type="InterPro" id="IPR045508">
    <property type="entry name" value="DUF6482"/>
</dbReference>
<organism evidence="1 2">
    <name type="scientific">Alteromonas aquimaris</name>
    <dbReference type="NCBI Taxonomy" id="2998417"/>
    <lineage>
        <taxon>Bacteria</taxon>
        <taxon>Pseudomonadati</taxon>
        <taxon>Pseudomonadota</taxon>
        <taxon>Gammaproteobacteria</taxon>
        <taxon>Alteromonadales</taxon>
        <taxon>Alteromonadaceae</taxon>
        <taxon>Alteromonas/Salinimonas group</taxon>
        <taxon>Alteromonas</taxon>
    </lineage>
</organism>
<proteinExistence type="predicted"/>
<dbReference type="Proteomes" id="UP001142810">
    <property type="component" value="Unassembled WGS sequence"/>
</dbReference>
<protein>
    <submittedName>
        <fullName evidence="1">DUF6482 family protein</fullName>
    </submittedName>
</protein>
<dbReference type="RefSeq" id="WP_265615885.1">
    <property type="nucleotide sequence ID" value="NZ_JAPFRD010000002.1"/>
</dbReference>
<name>A0ABT3P338_9ALTE</name>
<keyword evidence="2" id="KW-1185">Reference proteome</keyword>
<evidence type="ECO:0000313" key="1">
    <source>
        <dbReference type="EMBL" id="MCW8107184.1"/>
    </source>
</evidence>
<gene>
    <name evidence="1" type="ORF">OPS25_01530</name>
</gene>
<sequence length="97" mass="10955">MLLTHIDGEGSMDLHIESIEGGIYLVSKVDGESGEIIRNDNDKPLSFHSLDEIKSYFANTQINQVWLMQTTPYEEMVGLASSPEPMKMKLDWKSVSH</sequence>
<dbReference type="EMBL" id="JAPFRD010000002">
    <property type="protein sequence ID" value="MCW8107184.1"/>
    <property type="molecule type" value="Genomic_DNA"/>
</dbReference>
<evidence type="ECO:0000313" key="2">
    <source>
        <dbReference type="Proteomes" id="UP001142810"/>
    </source>
</evidence>
<accession>A0ABT3P338</accession>
<dbReference type="Pfam" id="PF20090">
    <property type="entry name" value="DUF6482"/>
    <property type="match status" value="1"/>
</dbReference>
<reference evidence="1" key="1">
    <citation type="submission" date="2022-11" db="EMBL/GenBank/DDBJ databases">
        <title>Alteromonas sp. nov., isolated from sea water of the Qingdao.</title>
        <authorList>
            <person name="Wang Q."/>
        </authorList>
    </citation>
    <scope>NUCLEOTIDE SEQUENCE</scope>
    <source>
        <strain evidence="1">ASW11-7</strain>
    </source>
</reference>
<comment type="caution">
    <text evidence="1">The sequence shown here is derived from an EMBL/GenBank/DDBJ whole genome shotgun (WGS) entry which is preliminary data.</text>
</comment>